<dbReference type="Pfam" id="PF00196">
    <property type="entry name" value="GerE"/>
    <property type="match status" value="1"/>
</dbReference>
<dbReference type="SMART" id="SM00448">
    <property type="entry name" value="REC"/>
    <property type="match status" value="1"/>
</dbReference>
<dbReference type="PANTHER" id="PTHR43214">
    <property type="entry name" value="TWO-COMPONENT RESPONSE REGULATOR"/>
    <property type="match status" value="1"/>
</dbReference>
<dbReference type="InterPro" id="IPR016032">
    <property type="entry name" value="Sig_transdc_resp-reg_C-effctor"/>
</dbReference>
<dbReference type="PROSITE" id="PS50043">
    <property type="entry name" value="HTH_LUXR_2"/>
    <property type="match status" value="1"/>
</dbReference>
<dbReference type="CDD" id="cd17535">
    <property type="entry name" value="REC_NarL-like"/>
    <property type="match status" value="1"/>
</dbReference>
<dbReference type="Gene3D" id="3.40.50.2300">
    <property type="match status" value="1"/>
</dbReference>
<reference evidence="6 7" key="1">
    <citation type="journal article" date="2019" name="Int. J. Syst. Evol. Microbiol.">
        <title>The Global Catalogue of Microorganisms (GCM) 10K type strain sequencing project: providing services to taxonomists for standard genome sequencing and annotation.</title>
        <authorList>
            <consortium name="The Broad Institute Genomics Platform"/>
            <consortium name="The Broad Institute Genome Sequencing Center for Infectious Disease"/>
            <person name="Wu L."/>
            <person name="Ma J."/>
        </authorList>
    </citation>
    <scope>NUCLEOTIDE SEQUENCE [LARGE SCALE GENOMIC DNA]</scope>
    <source>
        <strain evidence="6 7">JCM 14306</strain>
    </source>
</reference>
<dbReference type="PRINTS" id="PR00038">
    <property type="entry name" value="HTHLUXR"/>
</dbReference>
<dbReference type="SUPFAM" id="SSF46894">
    <property type="entry name" value="C-terminal effector domain of the bipartite response regulators"/>
    <property type="match status" value="1"/>
</dbReference>
<evidence type="ECO:0000313" key="7">
    <source>
        <dbReference type="Proteomes" id="UP001501319"/>
    </source>
</evidence>
<dbReference type="EMBL" id="BAAANE010000007">
    <property type="protein sequence ID" value="GAA1646196.1"/>
    <property type="molecule type" value="Genomic_DNA"/>
</dbReference>
<dbReference type="InterPro" id="IPR011006">
    <property type="entry name" value="CheY-like_superfamily"/>
</dbReference>
<dbReference type="Pfam" id="PF00072">
    <property type="entry name" value="Response_reg"/>
    <property type="match status" value="1"/>
</dbReference>
<keyword evidence="1 3" id="KW-0597">Phosphoprotein</keyword>
<sequence length="204" mass="22190">MLVDDHGLIRSSLRTRLDREPDLTPVGEAGTVRQAIQAARTLQPDVVLLDLVLPRRSGSDAIPDLLKEAPSTRILVVSSLAQPTSVRRALAAGAHGYVPKRASDTELIEAIHRIAAGERYVDPDLGAQLVVADGIPALEPISDRERDVLYLLALGHTNQEIGRKLHISVRTVDTHRAHLMRKLELETRAELVLFALAHGLIGAS</sequence>
<feature type="modified residue" description="4-aspartylphosphate" evidence="3">
    <location>
        <position position="50"/>
    </location>
</feature>
<evidence type="ECO:0000256" key="2">
    <source>
        <dbReference type="ARBA" id="ARBA00023125"/>
    </source>
</evidence>
<dbReference type="SUPFAM" id="SSF52172">
    <property type="entry name" value="CheY-like"/>
    <property type="match status" value="1"/>
</dbReference>
<dbReference type="PROSITE" id="PS00622">
    <property type="entry name" value="HTH_LUXR_1"/>
    <property type="match status" value="1"/>
</dbReference>
<evidence type="ECO:0000259" key="5">
    <source>
        <dbReference type="PROSITE" id="PS50110"/>
    </source>
</evidence>
<keyword evidence="2" id="KW-0238">DNA-binding</keyword>
<dbReference type="PROSITE" id="PS50110">
    <property type="entry name" value="RESPONSE_REGULATORY"/>
    <property type="match status" value="1"/>
</dbReference>
<dbReference type="CDD" id="cd06170">
    <property type="entry name" value="LuxR_C_like"/>
    <property type="match status" value="1"/>
</dbReference>
<proteinExistence type="predicted"/>
<keyword evidence="7" id="KW-1185">Reference proteome</keyword>
<gene>
    <name evidence="6" type="ORF">GCM10009744_41480</name>
</gene>
<evidence type="ECO:0000313" key="6">
    <source>
        <dbReference type="EMBL" id="GAA1646196.1"/>
    </source>
</evidence>
<evidence type="ECO:0000259" key="4">
    <source>
        <dbReference type="PROSITE" id="PS50043"/>
    </source>
</evidence>
<organism evidence="6 7">
    <name type="scientific">Kribbella alba</name>
    <dbReference type="NCBI Taxonomy" id="190197"/>
    <lineage>
        <taxon>Bacteria</taxon>
        <taxon>Bacillati</taxon>
        <taxon>Actinomycetota</taxon>
        <taxon>Actinomycetes</taxon>
        <taxon>Propionibacteriales</taxon>
        <taxon>Kribbellaceae</taxon>
        <taxon>Kribbella</taxon>
    </lineage>
</organism>
<dbReference type="SMART" id="SM00421">
    <property type="entry name" value="HTH_LUXR"/>
    <property type="match status" value="1"/>
</dbReference>
<accession>A0ABN2FGQ8</accession>
<dbReference type="InterPro" id="IPR039420">
    <property type="entry name" value="WalR-like"/>
</dbReference>
<feature type="domain" description="Response regulatory" evidence="5">
    <location>
        <begin position="1"/>
        <end position="115"/>
    </location>
</feature>
<evidence type="ECO:0000256" key="1">
    <source>
        <dbReference type="ARBA" id="ARBA00022553"/>
    </source>
</evidence>
<dbReference type="Proteomes" id="UP001501319">
    <property type="component" value="Unassembled WGS sequence"/>
</dbReference>
<protein>
    <submittedName>
        <fullName evidence="6">Response regulator transcription factor</fullName>
    </submittedName>
</protein>
<name>A0ABN2FGQ8_9ACTN</name>
<evidence type="ECO:0000256" key="3">
    <source>
        <dbReference type="PROSITE-ProRule" id="PRU00169"/>
    </source>
</evidence>
<dbReference type="InterPro" id="IPR000792">
    <property type="entry name" value="Tscrpt_reg_LuxR_C"/>
</dbReference>
<dbReference type="PANTHER" id="PTHR43214:SF43">
    <property type="entry name" value="TWO-COMPONENT RESPONSE REGULATOR"/>
    <property type="match status" value="1"/>
</dbReference>
<dbReference type="InterPro" id="IPR058245">
    <property type="entry name" value="NreC/VraR/RcsB-like_REC"/>
</dbReference>
<feature type="domain" description="HTH luxR-type" evidence="4">
    <location>
        <begin position="134"/>
        <end position="199"/>
    </location>
</feature>
<comment type="caution">
    <text evidence="6">The sequence shown here is derived from an EMBL/GenBank/DDBJ whole genome shotgun (WGS) entry which is preliminary data.</text>
</comment>
<dbReference type="InterPro" id="IPR001789">
    <property type="entry name" value="Sig_transdc_resp-reg_receiver"/>
</dbReference>